<keyword evidence="5" id="KW-0408">Iron</keyword>
<dbReference type="InterPro" id="IPR013783">
    <property type="entry name" value="Ig-like_fold"/>
</dbReference>
<evidence type="ECO:0000256" key="3">
    <source>
        <dbReference type="ARBA" id="ARBA00022723"/>
    </source>
</evidence>
<feature type="domain" description="4Fe-4S ferredoxin-type" evidence="10">
    <location>
        <begin position="216"/>
        <end position="322"/>
    </location>
</feature>
<organism evidence="11 12">
    <name type="scientific">Congregibacter brevis</name>
    <dbReference type="NCBI Taxonomy" id="3081201"/>
    <lineage>
        <taxon>Bacteria</taxon>
        <taxon>Pseudomonadati</taxon>
        <taxon>Pseudomonadota</taxon>
        <taxon>Gammaproteobacteria</taxon>
        <taxon>Cellvibrionales</taxon>
        <taxon>Halieaceae</taxon>
        <taxon>Congregibacter</taxon>
    </lineage>
</organism>
<evidence type="ECO:0000313" key="12">
    <source>
        <dbReference type="Proteomes" id="UP001626549"/>
    </source>
</evidence>
<dbReference type="InterPro" id="IPR017896">
    <property type="entry name" value="4Fe4S_Fe-S-bd"/>
</dbReference>
<dbReference type="Gene3D" id="1.10.1060.10">
    <property type="entry name" value="Alpha-helical ferredoxin"/>
    <property type="match status" value="1"/>
</dbReference>
<keyword evidence="3" id="KW-0479">Metal-binding</keyword>
<evidence type="ECO:0000259" key="9">
    <source>
        <dbReference type="Pfam" id="PF12801"/>
    </source>
</evidence>
<dbReference type="EMBL" id="CP136865">
    <property type="protein sequence ID" value="WOJ96126.1"/>
    <property type="molecule type" value="Genomic_DNA"/>
</dbReference>
<feature type="domain" description="4Fe-4S ferredoxin-type" evidence="9">
    <location>
        <begin position="92"/>
        <end position="128"/>
    </location>
</feature>
<evidence type="ECO:0000256" key="2">
    <source>
        <dbReference type="ARBA" id="ARBA00022485"/>
    </source>
</evidence>
<keyword evidence="7" id="KW-0812">Transmembrane</keyword>
<dbReference type="InterPro" id="IPR051684">
    <property type="entry name" value="Electron_Trans/Redox"/>
</dbReference>
<protein>
    <submittedName>
        <fullName evidence="11">Cytochrome c oxidase accessory protein CcoG</fullName>
    </submittedName>
</protein>
<feature type="domain" description="FixG C-terminal immunoglobulin-like" evidence="8">
    <location>
        <begin position="351"/>
        <end position="468"/>
    </location>
</feature>
<dbReference type="SUPFAM" id="SSF54862">
    <property type="entry name" value="4Fe-4S ferredoxins"/>
    <property type="match status" value="1"/>
</dbReference>
<dbReference type="InterPro" id="IPR014116">
    <property type="entry name" value="Cyt_c_oxidase_cbb3_FixG"/>
</dbReference>
<keyword evidence="7" id="KW-1133">Transmembrane helix</keyword>
<keyword evidence="7" id="KW-0472">Membrane</keyword>
<feature type="transmembrane region" description="Helical" evidence="7">
    <location>
        <begin position="41"/>
        <end position="61"/>
    </location>
</feature>
<feature type="transmembrane region" description="Helical" evidence="7">
    <location>
        <begin position="162"/>
        <end position="179"/>
    </location>
</feature>
<dbReference type="RefSeq" id="WP_407326814.1">
    <property type="nucleotide sequence ID" value="NZ_CP136865.1"/>
</dbReference>
<proteinExistence type="predicted"/>
<dbReference type="Pfam" id="PF11614">
    <property type="entry name" value="FixG_C"/>
    <property type="match status" value="1"/>
</dbReference>
<dbReference type="PROSITE" id="PS00198">
    <property type="entry name" value="4FE4S_FER_1"/>
    <property type="match status" value="1"/>
</dbReference>
<dbReference type="Pfam" id="PF13746">
    <property type="entry name" value="Fer4_18"/>
    <property type="match status" value="1"/>
</dbReference>
<dbReference type="PANTHER" id="PTHR30176:SF3">
    <property type="entry name" value="FERREDOXIN-TYPE PROTEIN NAPH"/>
    <property type="match status" value="1"/>
</dbReference>
<accession>A0ABZ0IAL6</accession>
<evidence type="ECO:0000256" key="1">
    <source>
        <dbReference type="ARBA" id="ARBA00022448"/>
    </source>
</evidence>
<evidence type="ECO:0000256" key="5">
    <source>
        <dbReference type="ARBA" id="ARBA00023004"/>
    </source>
</evidence>
<feature type="transmembrane region" description="Helical" evidence="7">
    <location>
        <begin position="88"/>
        <end position="107"/>
    </location>
</feature>
<dbReference type="NCBIfam" id="TIGR02745">
    <property type="entry name" value="ccoG_rdxA_fixG"/>
    <property type="match status" value="1"/>
</dbReference>
<keyword evidence="6" id="KW-0411">Iron-sulfur</keyword>
<keyword evidence="12" id="KW-1185">Reference proteome</keyword>
<dbReference type="InterPro" id="IPR032879">
    <property type="entry name" value="FixG_C"/>
</dbReference>
<gene>
    <name evidence="11" type="primary">ccoG</name>
    <name evidence="11" type="ORF">R0137_12850</name>
</gene>
<dbReference type="Pfam" id="PF12801">
    <property type="entry name" value="Fer4_5"/>
    <property type="match status" value="1"/>
</dbReference>
<dbReference type="Proteomes" id="UP001626549">
    <property type="component" value="Chromosome"/>
</dbReference>
<dbReference type="Gene3D" id="2.60.40.10">
    <property type="entry name" value="Immunoglobulins"/>
    <property type="match status" value="1"/>
</dbReference>
<evidence type="ECO:0000256" key="6">
    <source>
        <dbReference type="ARBA" id="ARBA00023014"/>
    </source>
</evidence>
<evidence type="ECO:0000256" key="7">
    <source>
        <dbReference type="SAM" id="Phobius"/>
    </source>
</evidence>
<evidence type="ECO:0000313" key="11">
    <source>
        <dbReference type="EMBL" id="WOJ96126.1"/>
    </source>
</evidence>
<feature type="transmembrane region" description="Helical" evidence="7">
    <location>
        <begin position="337"/>
        <end position="356"/>
    </location>
</feature>
<dbReference type="PANTHER" id="PTHR30176">
    <property type="entry name" value="FERREDOXIN-TYPE PROTEIN NAPH"/>
    <property type="match status" value="1"/>
</dbReference>
<evidence type="ECO:0000259" key="8">
    <source>
        <dbReference type="Pfam" id="PF11614"/>
    </source>
</evidence>
<keyword evidence="1" id="KW-0813">Transport</keyword>
<keyword evidence="4" id="KW-0249">Electron transport</keyword>
<keyword evidence="2" id="KW-0004">4Fe-4S</keyword>
<dbReference type="InterPro" id="IPR009051">
    <property type="entry name" value="Helical_ferredxn"/>
</dbReference>
<reference evidence="11 12" key="1">
    <citation type="submission" date="2023-10" db="EMBL/GenBank/DDBJ databases">
        <title>Two novel species belonging to the OM43/NOR5 clade.</title>
        <authorList>
            <person name="Park M."/>
        </authorList>
    </citation>
    <scope>NUCLEOTIDE SEQUENCE [LARGE SCALE GENOMIC DNA]</scope>
    <source>
        <strain evidence="11 12">IMCC45268</strain>
    </source>
</reference>
<evidence type="ECO:0000259" key="10">
    <source>
        <dbReference type="Pfam" id="PF13746"/>
    </source>
</evidence>
<feature type="transmembrane region" description="Helical" evidence="7">
    <location>
        <begin position="199"/>
        <end position="216"/>
    </location>
</feature>
<evidence type="ECO:0000256" key="4">
    <source>
        <dbReference type="ARBA" id="ARBA00022982"/>
    </source>
</evidence>
<name>A0ABZ0IAL6_9GAMM</name>
<dbReference type="InterPro" id="IPR017900">
    <property type="entry name" value="4Fe4S_Fe_S_CS"/>
</dbReference>
<sequence>MSDPDLIDVQEIAPAEVAELDLYQKREKIYTRKIEGFYQRLRMFTGWPMLLGYYCIPWISINGRQAVWFDLPEREFHIFGLTFWPQDFSLLAFLLIIAAFSLFAVTVSAGRVWCGYTCPQTVWTSIFMWIEQKAEGTRNQRIKLDKQPWSLTKAARKLSKHGAWMFVAFMTGMTFVGYFYPVRELSYELATLSTGNWQLAWTVFFTLATYINAGWMREQVCTYMCPYARFQSVMFDADTLIVSYDASRGDPRGSRKKSLAHRDAGLGDCIDCELCVQVCPTGIDIRDGLQYECIGCALCVDACNSVMRKMGYEPGLVRYTSERELEGGKTHWLRPRIIGYIVVLALMVGVFSYNIFSRIPLELTVIRDRNNLYVETADGGIENIYRLHIVNMDTSPHEYVLSVEGLEGATIKGQTHYALAASEDREVTLRVNTQAASLVTPSTSFTFEIAAKDMASLRASTESRFMKPL</sequence>